<comment type="cofactor">
    <cofactor evidence="1">
        <name>FAD</name>
        <dbReference type="ChEBI" id="CHEBI:57692"/>
    </cofactor>
</comment>
<dbReference type="GO" id="GO:0004368">
    <property type="term" value="F:glycerol-3-phosphate dehydrogenase (quinone) activity"/>
    <property type="evidence" value="ECO:0007669"/>
    <property type="project" value="InterPro"/>
</dbReference>
<evidence type="ECO:0000256" key="3">
    <source>
        <dbReference type="ARBA" id="ARBA00013104"/>
    </source>
</evidence>
<dbReference type="PANTHER" id="PTHR11985:SF35">
    <property type="entry name" value="ANAEROBIC GLYCEROL-3-PHOSPHATE DEHYDROGENASE SUBUNIT A"/>
    <property type="match status" value="1"/>
</dbReference>
<evidence type="ECO:0000256" key="5">
    <source>
        <dbReference type="ARBA" id="ARBA00022630"/>
    </source>
</evidence>
<evidence type="ECO:0000256" key="10">
    <source>
        <dbReference type="ARBA" id="ARBA00049503"/>
    </source>
</evidence>
<keyword evidence="5" id="KW-0285">Flavoprotein</keyword>
<dbReference type="InterPro" id="IPR038299">
    <property type="entry name" value="DAO_C_sf"/>
</dbReference>
<dbReference type="InterPro" id="IPR036188">
    <property type="entry name" value="FAD/NAD-bd_sf"/>
</dbReference>
<keyword evidence="7" id="KW-0274">FAD</keyword>
<gene>
    <name evidence="13" type="ORF">H9808_05670</name>
</gene>
<proteinExistence type="inferred from homology"/>
<dbReference type="Gene3D" id="1.10.8.870">
    <property type="entry name" value="Alpha-glycerophosphate oxidase, cap domain"/>
    <property type="match status" value="1"/>
</dbReference>
<sequence>MKFSSKTRTEAIERLASEHLDLLIIGGGITGAGLALQAGAKDLNAGLIEMQDFAAGTSSRSTKLVHGGLRYLKQFEVELVAEILKERKVISNNAPHIVQPEKMLLPVYEEEGASFTAFSSDIALDLYDHLAEVDDTWSYNFISRDEVLKEAPGIKEDGLINGGLYLDYVNDDARLTIEIIKKAHELGTLMANYVKAIDFIYDKNDHIIGVLAEDTLTQETFNIYAKVVVNATGPWSDKTRSLQNVLEENRMYPTKGIHLVVDEEKLPVKRTIYTDTGLADERMIFIIPRGNKTYFGTTDTPYEGELIEPPITQEDIDYLLKAVNYRFPDVHLTIEDIEAGWAGLRPLILEEGAMDASRISRKHDVFVSEAGLVTIAGGKLTDYRLMAEDTFMTIEDELKMKTGETYPEGNTKHISLSGGNLPPNTTLEEYIQKNISKGTEIGLTEAESRYLIHWYGTNAEIVFSLIDDLERKDLPLKLELALRYALEYESVLSPVDFFLRRTEILLFSSENIDHWKNDVVDYMARYLEWSEKEKENYLKQLEEAISHIQLKNLRK</sequence>
<feature type="domain" description="Alpha-glycerophosphate oxidase C-terminal" evidence="12">
    <location>
        <begin position="411"/>
        <end position="534"/>
    </location>
</feature>
<evidence type="ECO:0000259" key="12">
    <source>
        <dbReference type="Pfam" id="PF16901"/>
    </source>
</evidence>
<reference evidence="13" key="2">
    <citation type="submission" date="2021-04" db="EMBL/GenBank/DDBJ databases">
        <authorList>
            <person name="Gilroy R."/>
        </authorList>
    </citation>
    <scope>NUCLEOTIDE SEQUENCE</scope>
    <source>
        <strain evidence="13">CHK169-4300</strain>
    </source>
</reference>
<keyword evidence="8" id="KW-0560">Oxidoreductase</keyword>
<comment type="caution">
    <text evidence="13">The sequence shown here is derived from an EMBL/GenBank/DDBJ whole genome shotgun (WGS) entry which is preliminary data.</text>
</comment>
<dbReference type="InterPro" id="IPR006076">
    <property type="entry name" value="FAD-dep_OxRdtase"/>
</dbReference>
<dbReference type="GO" id="GO:0004369">
    <property type="term" value="F:glycerol-3-phosphate oxidase activity"/>
    <property type="evidence" value="ECO:0007669"/>
    <property type="project" value="UniProtKB-EC"/>
</dbReference>
<keyword evidence="6" id="KW-0319">Glycerol metabolism</keyword>
<dbReference type="EMBL" id="DXAZ01000086">
    <property type="protein sequence ID" value="HIZ71238.1"/>
    <property type="molecule type" value="Genomic_DNA"/>
</dbReference>
<evidence type="ECO:0000313" key="14">
    <source>
        <dbReference type="Proteomes" id="UP000824106"/>
    </source>
</evidence>
<dbReference type="PRINTS" id="PR01001">
    <property type="entry name" value="FADG3PDH"/>
</dbReference>
<dbReference type="InterPro" id="IPR031656">
    <property type="entry name" value="DAO_C"/>
</dbReference>
<dbReference type="GO" id="GO:0046168">
    <property type="term" value="P:glycerol-3-phosphate catabolic process"/>
    <property type="evidence" value="ECO:0007669"/>
    <property type="project" value="TreeGrafter"/>
</dbReference>
<comment type="catalytic activity">
    <reaction evidence="10">
        <text>sn-glycerol 3-phosphate + O2 = dihydroxyacetone phosphate + H2O2</text>
        <dbReference type="Rhea" id="RHEA:18369"/>
        <dbReference type="ChEBI" id="CHEBI:15379"/>
        <dbReference type="ChEBI" id="CHEBI:16240"/>
        <dbReference type="ChEBI" id="CHEBI:57597"/>
        <dbReference type="ChEBI" id="CHEBI:57642"/>
        <dbReference type="EC" id="1.1.3.21"/>
    </reaction>
</comment>
<dbReference type="Pfam" id="PF16901">
    <property type="entry name" value="DAO_C"/>
    <property type="match status" value="1"/>
</dbReference>
<dbReference type="GO" id="GO:0006071">
    <property type="term" value="P:glycerol metabolic process"/>
    <property type="evidence" value="ECO:0007669"/>
    <property type="project" value="UniProtKB-KW"/>
</dbReference>
<feature type="domain" description="FAD dependent oxidoreductase" evidence="11">
    <location>
        <begin position="21"/>
        <end position="381"/>
    </location>
</feature>
<evidence type="ECO:0000256" key="9">
    <source>
        <dbReference type="ARBA" id="ARBA00032349"/>
    </source>
</evidence>
<organism evidence="13 14">
    <name type="scientific">Candidatus Atopostipes pullistercoris</name>
    <dbReference type="NCBI Taxonomy" id="2838467"/>
    <lineage>
        <taxon>Bacteria</taxon>
        <taxon>Bacillati</taxon>
        <taxon>Bacillota</taxon>
        <taxon>Bacilli</taxon>
        <taxon>Lactobacillales</taxon>
        <taxon>Carnobacteriaceae</taxon>
        <taxon>Atopostipes</taxon>
    </lineage>
</organism>
<dbReference type="Gene3D" id="3.30.9.10">
    <property type="entry name" value="D-Amino Acid Oxidase, subunit A, domain 2"/>
    <property type="match status" value="1"/>
</dbReference>
<reference evidence="13" key="1">
    <citation type="journal article" date="2021" name="PeerJ">
        <title>Extensive microbial diversity within the chicken gut microbiome revealed by metagenomics and culture.</title>
        <authorList>
            <person name="Gilroy R."/>
            <person name="Ravi A."/>
            <person name="Getino M."/>
            <person name="Pursley I."/>
            <person name="Horton D.L."/>
            <person name="Alikhan N.F."/>
            <person name="Baker D."/>
            <person name="Gharbi K."/>
            <person name="Hall N."/>
            <person name="Watson M."/>
            <person name="Adriaenssens E.M."/>
            <person name="Foster-Nyarko E."/>
            <person name="Jarju S."/>
            <person name="Secka A."/>
            <person name="Antonio M."/>
            <person name="Oren A."/>
            <person name="Chaudhuri R.R."/>
            <person name="La Ragione R."/>
            <person name="Hildebrand F."/>
            <person name="Pallen M.J."/>
        </authorList>
    </citation>
    <scope>NUCLEOTIDE SEQUENCE</scope>
    <source>
        <strain evidence="13">CHK169-4300</strain>
    </source>
</reference>
<dbReference type="Gene3D" id="3.50.50.60">
    <property type="entry name" value="FAD/NAD(P)-binding domain"/>
    <property type="match status" value="1"/>
</dbReference>
<evidence type="ECO:0000256" key="2">
    <source>
        <dbReference type="ARBA" id="ARBA00007330"/>
    </source>
</evidence>
<dbReference type="SUPFAM" id="SSF51905">
    <property type="entry name" value="FAD/NAD(P)-binding domain"/>
    <property type="match status" value="1"/>
</dbReference>
<evidence type="ECO:0000256" key="1">
    <source>
        <dbReference type="ARBA" id="ARBA00001974"/>
    </source>
</evidence>
<comment type="similarity">
    <text evidence="2">Belongs to the FAD-dependent glycerol-3-phosphate dehydrogenase family.</text>
</comment>
<evidence type="ECO:0000256" key="7">
    <source>
        <dbReference type="ARBA" id="ARBA00022827"/>
    </source>
</evidence>
<evidence type="ECO:0000256" key="8">
    <source>
        <dbReference type="ARBA" id="ARBA00023002"/>
    </source>
</evidence>
<evidence type="ECO:0000256" key="6">
    <source>
        <dbReference type="ARBA" id="ARBA00022798"/>
    </source>
</evidence>
<dbReference type="InterPro" id="IPR000447">
    <property type="entry name" value="G3P_DH_FAD-dep"/>
</dbReference>
<dbReference type="Proteomes" id="UP000824106">
    <property type="component" value="Unassembled WGS sequence"/>
</dbReference>
<dbReference type="PANTHER" id="PTHR11985">
    <property type="entry name" value="GLYCEROL-3-PHOSPHATE DEHYDROGENASE"/>
    <property type="match status" value="1"/>
</dbReference>
<accession>A0A9D2G270</accession>
<dbReference type="Pfam" id="PF01266">
    <property type="entry name" value="DAO"/>
    <property type="match status" value="1"/>
</dbReference>
<evidence type="ECO:0000313" key="13">
    <source>
        <dbReference type="EMBL" id="HIZ71238.1"/>
    </source>
</evidence>
<dbReference type="SUPFAM" id="SSF54373">
    <property type="entry name" value="FAD-linked reductases, C-terminal domain"/>
    <property type="match status" value="1"/>
</dbReference>
<name>A0A9D2G270_9LACT</name>
<protein>
    <recommendedName>
        <fullName evidence="4">Alpha-glycerophosphate oxidase</fullName>
        <ecNumber evidence="3">1.1.3.21</ecNumber>
    </recommendedName>
    <alternativeName>
        <fullName evidence="9">Glycerol-3-phosphate oxidase</fullName>
    </alternativeName>
</protein>
<evidence type="ECO:0000256" key="4">
    <source>
        <dbReference type="ARBA" id="ARBA00021658"/>
    </source>
</evidence>
<evidence type="ECO:0000259" key="11">
    <source>
        <dbReference type="Pfam" id="PF01266"/>
    </source>
</evidence>
<dbReference type="AlphaFoldDB" id="A0A9D2G270"/>
<dbReference type="EC" id="1.1.3.21" evidence="3"/>